<dbReference type="AlphaFoldDB" id="A0A5B8EG45"/>
<dbReference type="Proteomes" id="UP000312326">
    <property type="component" value="Chromosome"/>
</dbReference>
<dbReference type="EMBL" id="CP029754">
    <property type="protein sequence ID" value="QDD70893.1"/>
    <property type="molecule type" value="Genomic_DNA"/>
</dbReference>
<dbReference type="RefSeq" id="WP_139962435.1">
    <property type="nucleotide sequence ID" value="NZ_CP029754.1"/>
</dbReference>
<proteinExistence type="predicted"/>
<evidence type="ECO:0000313" key="1">
    <source>
        <dbReference type="EMBL" id="QDD70893.1"/>
    </source>
</evidence>
<reference evidence="1 2" key="1">
    <citation type="submission" date="2018-06" db="EMBL/GenBank/DDBJ databases">
        <title>Complete genome sequnece of Lactobacillus amylovorus PMRA3.</title>
        <authorList>
            <person name="Nam Y.-D."/>
            <person name="Chung W.-H."/>
            <person name="Park Y.S."/>
            <person name="Kang J."/>
        </authorList>
    </citation>
    <scope>NUCLEOTIDE SEQUENCE [LARGE SCALE GENOMIC DNA]</scope>
    <source>
        <strain evidence="1 2">PMRA3</strain>
    </source>
</reference>
<name>A0A5B8EG45_LACAM</name>
<protein>
    <recommendedName>
        <fullName evidence="3">Glycoside hydrolase family 42 N-terminal domain-containing protein</fullName>
    </recommendedName>
</protein>
<sequence>MAYKYCLRYVLDPRTNTPKKNAALFDFVKKGQIDDVCFILNGEEINHSHLTKEETDFWLDAVKPLQKKLAQMNVTTSLNPWTTIMHSDRGFKVNPKIGFKTFVDVNGDQANDMACPADPTWRNYLCERYAQYASIHPRLLWLEDDFRHYNHTPLKLMCFCPYHMKIYQEKLGKKESRAEFVKHMLKPGKPTLERKVYLDQARKEMIETEHLIEKAVHKVSPETDLAQMTSFPDWHAIEGRDWAGLFDAQRGENHPRVARPHLPAYNEVSPIQYGRDFESYSRMTVAYLGPDAVILPEQENAMWTPMVKSKKFIAFQIITTALMGAQGIMLNLFDMMGNGVSPEWKYAEMLAEIKPFMNELLKHRLKMTTLAGINILVDQDSAYTIHTREGKIPEEMLPIEKEWAALLASFGFATTILPIQHGNCDLSGKTVAIAGQLLRNLSNSEITSLIKNNVVLLDGESIQVLLDRELGDLIGVEQGEWHPCKTGYQSFEEAKGITVDGVDNPRVTMLQHTGDYLQLTYSKEANVKVWTEAINSIDDKLGPMMSIVDNHILLLPMSHDIKHGWESQYSTYKEGILQQMMSSMEHCDYLIDMPNVKLNIDYEQNTMWVSNFDLDTYKEIKWHFSKKPNDSAVVVRRQKDQVQKEKVAIEIDGEVATIKANLNSLETIQILF</sequence>
<evidence type="ECO:0000313" key="2">
    <source>
        <dbReference type="Proteomes" id="UP000312326"/>
    </source>
</evidence>
<gene>
    <name evidence="1" type="ORF">DM298_08540</name>
</gene>
<evidence type="ECO:0008006" key="3">
    <source>
        <dbReference type="Google" id="ProtNLM"/>
    </source>
</evidence>
<accession>A0A5B8EG45</accession>
<organism evidence="1 2">
    <name type="scientific">Lactobacillus amylovorus</name>
    <dbReference type="NCBI Taxonomy" id="1604"/>
    <lineage>
        <taxon>Bacteria</taxon>
        <taxon>Bacillati</taxon>
        <taxon>Bacillota</taxon>
        <taxon>Bacilli</taxon>
        <taxon>Lactobacillales</taxon>
        <taxon>Lactobacillaceae</taxon>
        <taxon>Lactobacillus</taxon>
    </lineage>
</organism>